<evidence type="ECO:0000313" key="3">
    <source>
        <dbReference type="Proteomes" id="UP001516023"/>
    </source>
</evidence>
<keyword evidence="3" id="KW-1185">Reference proteome</keyword>
<keyword evidence="1" id="KW-0812">Transmembrane</keyword>
<feature type="non-terminal residue" evidence="2">
    <location>
        <position position="1"/>
    </location>
</feature>
<evidence type="ECO:0000313" key="2">
    <source>
        <dbReference type="EMBL" id="KAL3795232.1"/>
    </source>
</evidence>
<dbReference type="AlphaFoldDB" id="A0ABD3Q566"/>
<name>A0ABD3Q566_9STRA</name>
<evidence type="ECO:0008006" key="4">
    <source>
        <dbReference type="Google" id="ProtNLM"/>
    </source>
</evidence>
<accession>A0ABD3Q566</accession>
<feature type="transmembrane region" description="Helical" evidence="1">
    <location>
        <begin position="6"/>
        <end position="25"/>
    </location>
</feature>
<keyword evidence="1" id="KW-1133">Transmembrane helix</keyword>
<reference evidence="2 3" key="1">
    <citation type="journal article" date="2020" name="G3 (Bethesda)">
        <title>Improved Reference Genome for Cyclotella cryptica CCMP332, a Model for Cell Wall Morphogenesis, Salinity Adaptation, and Lipid Production in Diatoms (Bacillariophyta).</title>
        <authorList>
            <person name="Roberts W.R."/>
            <person name="Downey K.M."/>
            <person name="Ruck E.C."/>
            <person name="Traller J.C."/>
            <person name="Alverson A.J."/>
        </authorList>
    </citation>
    <scope>NUCLEOTIDE SEQUENCE [LARGE SCALE GENOMIC DNA]</scope>
    <source>
        <strain evidence="2 3">CCMP332</strain>
    </source>
</reference>
<organism evidence="2 3">
    <name type="scientific">Cyclotella cryptica</name>
    <dbReference type="NCBI Taxonomy" id="29204"/>
    <lineage>
        <taxon>Eukaryota</taxon>
        <taxon>Sar</taxon>
        <taxon>Stramenopiles</taxon>
        <taxon>Ochrophyta</taxon>
        <taxon>Bacillariophyta</taxon>
        <taxon>Coscinodiscophyceae</taxon>
        <taxon>Thalassiosirophycidae</taxon>
        <taxon>Stephanodiscales</taxon>
        <taxon>Stephanodiscaceae</taxon>
        <taxon>Cyclotella</taxon>
    </lineage>
</organism>
<dbReference type="InterPro" id="IPR029063">
    <property type="entry name" value="SAM-dependent_MTases_sf"/>
</dbReference>
<dbReference type="SUPFAM" id="SSF53335">
    <property type="entry name" value="S-adenosyl-L-methionine-dependent methyltransferases"/>
    <property type="match status" value="1"/>
</dbReference>
<protein>
    <recommendedName>
        <fullName evidence="4">Methyltransferase FkbM domain-containing protein</fullName>
    </recommendedName>
</protein>
<comment type="caution">
    <text evidence="2">The sequence shown here is derived from an EMBL/GenBank/DDBJ whole genome shotgun (WGS) entry which is preliminary data.</text>
</comment>
<proteinExistence type="predicted"/>
<dbReference type="EMBL" id="JABMIG020000073">
    <property type="protein sequence ID" value="KAL3795232.1"/>
    <property type="molecule type" value="Genomic_DNA"/>
</dbReference>
<dbReference type="Proteomes" id="UP001516023">
    <property type="component" value="Unassembled WGS sequence"/>
</dbReference>
<evidence type="ECO:0000256" key="1">
    <source>
        <dbReference type="SAM" id="Phobius"/>
    </source>
</evidence>
<sequence>TRCSTAIFGCAVIFLWSVANLFFLSQFDGNRTAARADSRESEHREKTISKFYPQILMTPPARCTVDAWSWPYETDCKELAKSLHDLNPAVDKVYKKTLTDPSFIMNIYHPSKDGVSKRIWEDGCWECHHIKTLLYPIILAFLDIGGNIGMWSLSPAAANYRTITIEHLPDNYERFCWSVSKNSFHNRPHLIKLDVEGHELMALVGATQFL</sequence>
<gene>
    <name evidence="2" type="ORF">HJC23_008317</name>
</gene>
<keyword evidence="1" id="KW-0472">Membrane</keyword>